<comment type="caution">
    <text evidence="1">The sequence shown here is derived from an EMBL/GenBank/DDBJ whole genome shotgun (WGS) entry which is preliminary data.</text>
</comment>
<name>A0A8J7IMV6_9BACT</name>
<protein>
    <submittedName>
        <fullName evidence="1">Uncharacterized protein</fullName>
    </submittedName>
</protein>
<proteinExistence type="predicted"/>
<keyword evidence="2" id="KW-1185">Reference proteome</keyword>
<reference evidence="1" key="1">
    <citation type="submission" date="2020-12" db="EMBL/GenBank/DDBJ databases">
        <title>Geomonas sp. Red875, isolated from river sediment.</title>
        <authorList>
            <person name="Xu Z."/>
            <person name="Zhang Z."/>
            <person name="Masuda Y."/>
            <person name="Itoh H."/>
            <person name="Senoo K."/>
        </authorList>
    </citation>
    <scope>NUCLEOTIDE SEQUENCE</scope>
    <source>
        <strain evidence="1">Red875</strain>
    </source>
</reference>
<dbReference type="AlphaFoldDB" id="A0A8J7IMV6"/>
<evidence type="ECO:0000313" key="1">
    <source>
        <dbReference type="EMBL" id="MBJ6723184.1"/>
    </source>
</evidence>
<dbReference type="Pfam" id="PF19676">
    <property type="entry name" value="DUF6178"/>
    <property type="match status" value="1"/>
</dbReference>
<evidence type="ECO:0000313" key="2">
    <source>
        <dbReference type="Proteomes" id="UP000636888"/>
    </source>
</evidence>
<organism evidence="1 2">
    <name type="scientific">Geomesophilobacter sediminis</name>
    <dbReference type="NCBI Taxonomy" id="2798584"/>
    <lineage>
        <taxon>Bacteria</taxon>
        <taxon>Pseudomonadati</taxon>
        <taxon>Thermodesulfobacteriota</taxon>
        <taxon>Desulfuromonadia</taxon>
        <taxon>Geobacterales</taxon>
        <taxon>Geobacteraceae</taxon>
        <taxon>Geomesophilobacter</taxon>
    </lineage>
</organism>
<dbReference type="Proteomes" id="UP000636888">
    <property type="component" value="Unassembled WGS sequence"/>
</dbReference>
<dbReference type="InterPro" id="IPR045750">
    <property type="entry name" value="DUF6178"/>
</dbReference>
<gene>
    <name evidence="1" type="ORF">JFN93_00555</name>
</gene>
<sequence length="418" mass="47102">MAKAGKDITTTGKVSAKEFAALPVDEKRAHLQTVTPKERMDLIIGDPEGKRLVRAMDPQEFFWLVKEIGEADSMEMMQLATAEQIIFILDMEVWDGWAFSQKKACEWVGHLVESGKPRVHEFLKKVDFEFLLLFLGRELAVGGGIGDLADDEERFADYDQSFDNVFFLTFKNPQHSRLIGTFVSMLLELDKELYTSVLEGIKGGIDVELEEDCQRFRAGRLQDLGFPPLEEAVSIYGRVNPESFELSGTKELYPTEGRQVVPFSAPKDSLLLRALARTTSTAVMQELNYLVNNALVAEGQAFQDSDRINDVLQRVYGYLNIALERLTSGDEARAAEVLVHEELKRLFQLGFSVVLNLKFAAETVQSSDYASGKVLAGLKQKRPRFYRGLDPDGIDGYREFRDVTDVQRVADFLAMFHG</sequence>
<dbReference type="EMBL" id="JAEMHM010000001">
    <property type="protein sequence ID" value="MBJ6723184.1"/>
    <property type="molecule type" value="Genomic_DNA"/>
</dbReference>
<accession>A0A8J7IMV6</accession>
<dbReference type="RefSeq" id="WP_199382031.1">
    <property type="nucleotide sequence ID" value="NZ_JAEMHM010000001.1"/>
</dbReference>